<comment type="similarity">
    <text evidence="1">Belongs to the SIMIBI class G3E GTPase family. ArgK/MeaB subfamily.</text>
</comment>
<protein>
    <submittedName>
        <fullName evidence="2">Methylmalonyl Co-A mutase-associated GTPase MeaB</fullName>
    </submittedName>
</protein>
<dbReference type="PANTHER" id="PTHR23408:SF3">
    <property type="entry name" value="METHYLMALONIC ACIDURIA TYPE A PROTEIN, MITOCHONDRIAL"/>
    <property type="match status" value="1"/>
</dbReference>
<dbReference type="Gene3D" id="3.40.50.300">
    <property type="entry name" value="P-loop containing nucleotide triphosphate hydrolases"/>
    <property type="match status" value="1"/>
</dbReference>
<dbReference type="PANTHER" id="PTHR23408">
    <property type="entry name" value="METHYLMALONYL-COA MUTASE"/>
    <property type="match status" value="1"/>
</dbReference>
<dbReference type="GO" id="GO:0005737">
    <property type="term" value="C:cytoplasm"/>
    <property type="evidence" value="ECO:0007669"/>
    <property type="project" value="TreeGrafter"/>
</dbReference>
<dbReference type="CDD" id="cd03114">
    <property type="entry name" value="MMAA-like"/>
    <property type="match status" value="1"/>
</dbReference>
<gene>
    <name evidence="2" type="ORF">DCC35_04000</name>
</gene>
<dbReference type="NCBIfam" id="NF006958">
    <property type="entry name" value="PRK09435.1"/>
    <property type="match status" value="1"/>
</dbReference>
<dbReference type="Gene3D" id="1.10.287.130">
    <property type="match status" value="1"/>
</dbReference>
<evidence type="ECO:0000256" key="1">
    <source>
        <dbReference type="ARBA" id="ARBA00009625"/>
    </source>
</evidence>
<dbReference type="InterPro" id="IPR005129">
    <property type="entry name" value="GTPase_ArgK"/>
</dbReference>
<dbReference type="RefSeq" id="WP_137089566.1">
    <property type="nucleotide sequence ID" value="NZ_CP028923.1"/>
</dbReference>
<dbReference type="KEGG" id="fpf:DCC35_04000"/>
<name>A0A4D7JFT6_9BACT</name>
<dbReference type="SUPFAM" id="SSF52540">
    <property type="entry name" value="P-loop containing nucleoside triphosphate hydrolases"/>
    <property type="match status" value="1"/>
</dbReference>
<dbReference type="EMBL" id="CP028923">
    <property type="protein sequence ID" value="QCK13973.1"/>
    <property type="molecule type" value="Genomic_DNA"/>
</dbReference>
<dbReference type="OrthoDB" id="9778292at2"/>
<sequence>MDQANKRRKKRRLTKEEYLNGILSRDRFILSKAITLIESTRDDDRELAKDIIKEIPKKDDTIRIGITGVPGVGKSTFIESFGLKLIEEGYKIAVLTVDPSSRVTRGSILGDKTRMEHLSRNPKAYIRPSAAGTSLGGVANKTRETMLLCEAAGYDMILIETVGVGQSETMVKEMVDFFLLLMLSGAGDELQGIKKGIMEMADLVTITKADGDNVKQAERAKRTYKNAMHLFPPKPNGWIPQVTTSSAIKNEGMDDVLSVIKKFVSQNRESGHFEENRKSQNLYWFNTLISEELLDLFYKNSAVRQKISSIKSGVLSGNIDASAGKDKLLDIFLRNSL</sequence>
<evidence type="ECO:0000313" key="2">
    <source>
        <dbReference type="EMBL" id="QCK13973.1"/>
    </source>
</evidence>
<keyword evidence="3" id="KW-1185">Reference proteome</keyword>
<dbReference type="InterPro" id="IPR027417">
    <property type="entry name" value="P-loop_NTPase"/>
</dbReference>
<dbReference type="AlphaFoldDB" id="A0A4D7JFT6"/>
<dbReference type="Proteomes" id="UP000298616">
    <property type="component" value="Chromosome"/>
</dbReference>
<dbReference type="GO" id="GO:0005525">
    <property type="term" value="F:GTP binding"/>
    <property type="evidence" value="ECO:0007669"/>
    <property type="project" value="InterPro"/>
</dbReference>
<dbReference type="Gene3D" id="1.20.5.170">
    <property type="match status" value="1"/>
</dbReference>
<dbReference type="NCBIfam" id="TIGR00750">
    <property type="entry name" value="lao"/>
    <property type="match status" value="1"/>
</dbReference>
<accession>A0A4D7JFT6</accession>
<dbReference type="GO" id="GO:0003924">
    <property type="term" value="F:GTPase activity"/>
    <property type="evidence" value="ECO:0007669"/>
    <property type="project" value="InterPro"/>
</dbReference>
<organism evidence="2 3">
    <name type="scientific">Mangrovivirga cuniculi</name>
    <dbReference type="NCBI Taxonomy" id="2715131"/>
    <lineage>
        <taxon>Bacteria</taxon>
        <taxon>Pseudomonadati</taxon>
        <taxon>Bacteroidota</taxon>
        <taxon>Cytophagia</taxon>
        <taxon>Cytophagales</taxon>
        <taxon>Mangrovivirgaceae</taxon>
        <taxon>Mangrovivirga</taxon>
    </lineage>
</organism>
<evidence type="ECO:0000313" key="3">
    <source>
        <dbReference type="Proteomes" id="UP000298616"/>
    </source>
</evidence>
<reference evidence="2 3" key="1">
    <citation type="submission" date="2018-04" db="EMBL/GenBank/DDBJ databases">
        <title>Complete genome uncultured novel isolate.</title>
        <authorList>
            <person name="Merlino G."/>
        </authorList>
    </citation>
    <scope>NUCLEOTIDE SEQUENCE [LARGE SCALE GENOMIC DNA]</scope>
    <source>
        <strain evidence="3">R1DC9</strain>
    </source>
</reference>
<dbReference type="Pfam" id="PF03308">
    <property type="entry name" value="MeaB"/>
    <property type="match status" value="1"/>
</dbReference>
<proteinExistence type="inferred from homology"/>